<evidence type="ECO:0000256" key="1">
    <source>
        <dbReference type="ARBA" id="ARBA00004305"/>
    </source>
</evidence>
<organism evidence="7">
    <name type="scientific">Cuerna arida</name>
    <dbReference type="NCBI Taxonomy" id="1464854"/>
    <lineage>
        <taxon>Eukaryota</taxon>
        <taxon>Metazoa</taxon>
        <taxon>Ecdysozoa</taxon>
        <taxon>Arthropoda</taxon>
        <taxon>Hexapoda</taxon>
        <taxon>Insecta</taxon>
        <taxon>Pterygota</taxon>
        <taxon>Neoptera</taxon>
        <taxon>Paraneoptera</taxon>
        <taxon>Hemiptera</taxon>
        <taxon>Auchenorrhyncha</taxon>
        <taxon>Membracoidea</taxon>
        <taxon>Cicadellidae</taxon>
        <taxon>Cicadellinae</taxon>
        <taxon>Proconiini</taxon>
        <taxon>Cuerna</taxon>
    </lineage>
</organism>
<accession>A0A1B6ELW4</accession>
<evidence type="ECO:0000313" key="7">
    <source>
        <dbReference type="EMBL" id="JAS38883.1"/>
    </source>
</evidence>
<reference evidence="7" key="1">
    <citation type="submission" date="2015-11" db="EMBL/GenBank/DDBJ databases">
        <title>De novo transcriptome assembly of four potential Pierce s Disease insect vectors from Arizona vineyards.</title>
        <authorList>
            <person name="Tassone E.E."/>
        </authorList>
    </citation>
    <scope>NUCLEOTIDE SEQUENCE</scope>
</reference>
<dbReference type="GO" id="GO:0016491">
    <property type="term" value="F:oxidoreductase activity"/>
    <property type="evidence" value="ECO:0007669"/>
    <property type="project" value="InterPro"/>
</dbReference>
<dbReference type="PANTHER" id="PTHR10668">
    <property type="entry name" value="PHYTOENE DEHYDROGENASE"/>
    <property type="match status" value="1"/>
</dbReference>
<comment type="function">
    <text evidence="3">Probable oxidoreductase that may play a role as regulator of mitochondrial function.</text>
</comment>
<dbReference type="InterPro" id="IPR036188">
    <property type="entry name" value="FAD/NAD-bd_sf"/>
</dbReference>
<comment type="subcellular location">
    <subcellularLocation>
        <location evidence="1">Mitochondrion matrix</location>
    </subcellularLocation>
</comment>
<dbReference type="InterPro" id="IPR002937">
    <property type="entry name" value="Amino_oxidase"/>
</dbReference>
<dbReference type="AlphaFoldDB" id="A0A1B6ELW4"/>
<evidence type="ECO:0000256" key="3">
    <source>
        <dbReference type="ARBA" id="ARBA00037217"/>
    </source>
</evidence>
<dbReference type="Gene3D" id="3.50.50.60">
    <property type="entry name" value="FAD/NAD(P)-binding domain"/>
    <property type="match status" value="2"/>
</dbReference>
<evidence type="ECO:0000259" key="6">
    <source>
        <dbReference type="Pfam" id="PF01593"/>
    </source>
</evidence>
<dbReference type="GO" id="GO:0005759">
    <property type="term" value="C:mitochondrial matrix"/>
    <property type="evidence" value="ECO:0007669"/>
    <property type="project" value="UniProtKB-SubCell"/>
</dbReference>
<sequence length="591" mass="64062">VAKTLVIMFSTSRTKLKPNFCSQLVRKLCEESSQLHLKSKYDVVIIGGGHNGLVAAAYLAKAGAKVCVLERRYLLGGAAVTEEIIPGFKFSRASYVLSLLRPQIYSDLNLKEHGLKVYLRDPYSYTPLREDFWKSPHAKSLILSRNHLKNQEEIAKFSKKDAQVFQEYEELLSRLVDAVEPLLDISPHSLMKTLDQPSAWGKALSAWNTSSNLTELVKIVFKMGKDIRPLYELMTASPKKVLSRWFESEPLRATLATDALIGTMASTDTPGVGYVLLHHVMGGVEGVKGAWAYPEGGMGSVSNAIAASARSFGAELYTDQMVTMIKTDSSGAAVGVVTSGGTEVDAKLVLSNATPAATFSLLPVGTLSDETTSALQAIHYESPVTKINVALSRIPQFLANPNARGDEVMPHHHATIHLNCENCDVVDDAYRDARRGVLPTRPMIEMVLPSSLDPTLAPPGAHVCLLFTQFTPYQLAGGRVWDTMVREEYAQMVFDCIEEYAPGFKSSIVGKEVLAPPDLEQIFGLTDGNIFHGSMTMDQIFLSRPVASGSASPLTPVDRLLLCGSGAHPGGGVTGAPGRLAALEAINMLKL</sequence>
<dbReference type="PANTHER" id="PTHR10668:SF103">
    <property type="entry name" value="PYRIDINE NUCLEOTIDE-DISULFIDE OXIDOREDUCTASE DOMAIN-CONTAINING PROTEIN 2"/>
    <property type="match status" value="1"/>
</dbReference>
<evidence type="ECO:0000256" key="5">
    <source>
        <dbReference type="ARBA" id="ARBA00040298"/>
    </source>
</evidence>
<dbReference type="PRINTS" id="PR00411">
    <property type="entry name" value="PNDRDTASEI"/>
</dbReference>
<comment type="similarity">
    <text evidence="2">Belongs to the carotenoid/retinoid oxidoreductase family.</text>
</comment>
<dbReference type="Pfam" id="PF01593">
    <property type="entry name" value="Amino_oxidase"/>
    <property type="match status" value="1"/>
</dbReference>
<protein>
    <recommendedName>
        <fullName evidence="5">Pyridine nucleotide-disulfide oxidoreductase domain-containing protein 2</fullName>
    </recommendedName>
</protein>
<evidence type="ECO:0000256" key="2">
    <source>
        <dbReference type="ARBA" id="ARBA00006046"/>
    </source>
</evidence>
<gene>
    <name evidence="7" type="ORF">g.12434</name>
</gene>
<name>A0A1B6ELW4_9HEMI</name>
<feature type="domain" description="Amine oxidase" evidence="6">
    <location>
        <begin position="52"/>
        <end position="406"/>
    </location>
</feature>
<proteinExistence type="inferred from homology"/>
<evidence type="ECO:0000256" key="4">
    <source>
        <dbReference type="ARBA" id="ARBA00038825"/>
    </source>
</evidence>
<dbReference type="SUPFAM" id="SSF51905">
    <property type="entry name" value="FAD/NAD(P)-binding domain"/>
    <property type="match status" value="1"/>
</dbReference>
<comment type="subunit">
    <text evidence="4">Interacts with COX5B; this interaction may contribute to localize PYROXD2 to the inner face of the inner mitochondrial membrane.</text>
</comment>
<dbReference type="EMBL" id="GECZ01030886">
    <property type="protein sequence ID" value="JAS38883.1"/>
    <property type="molecule type" value="Transcribed_RNA"/>
</dbReference>
<feature type="non-terminal residue" evidence="7">
    <location>
        <position position="1"/>
    </location>
</feature>